<feature type="chain" id="PRO_5036850104" evidence="3">
    <location>
        <begin position="30"/>
        <end position="481"/>
    </location>
</feature>
<organism evidence="4 5">
    <name type="scientific">Meloidogyne floridensis</name>
    <dbReference type="NCBI Taxonomy" id="298350"/>
    <lineage>
        <taxon>Eukaryota</taxon>
        <taxon>Metazoa</taxon>
        <taxon>Ecdysozoa</taxon>
        <taxon>Nematoda</taxon>
        <taxon>Chromadorea</taxon>
        <taxon>Rhabditida</taxon>
        <taxon>Tylenchina</taxon>
        <taxon>Tylenchomorpha</taxon>
        <taxon>Tylenchoidea</taxon>
        <taxon>Meloidogynidae</taxon>
        <taxon>Meloidogyninae</taxon>
        <taxon>Meloidogyne</taxon>
    </lineage>
</organism>
<feature type="transmembrane region" description="Helical" evidence="2">
    <location>
        <begin position="327"/>
        <end position="353"/>
    </location>
</feature>
<reference evidence="5" key="1">
    <citation type="submission" date="2022-11" db="UniProtKB">
        <authorList>
            <consortium name="WormBaseParasite"/>
        </authorList>
    </citation>
    <scope>IDENTIFICATION</scope>
</reference>
<feature type="region of interest" description="Disordered" evidence="1">
    <location>
        <begin position="361"/>
        <end position="399"/>
    </location>
</feature>
<evidence type="ECO:0000256" key="2">
    <source>
        <dbReference type="SAM" id="Phobius"/>
    </source>
</evidence>
<evidence type="ECO:0000313" key="5">
    <source>
        <dbReference type="WBParaSite" id="scf7180000424814.g14060"/>
    </source>
</evidence>
<keyword evidence="3" id="KW-0732">Signal</keyword>
<keyword evidence="2" id="KW-0812">Transmembrane</keyword>
<name>A0A915PG44_9BILA</name>
<feature type="compositionally biased region" description="Basic and acidic residues" evidence="1">
    <location>
        <begin position="376"/>
        <end position="387"/>
    </location>
</feature>
<proteinExistence type="predicted"/>
<keyword evidence="4" id="KW-1185">Reference proteome</keyword>
<keyword evidence="2" id="KW-1133">Transmembrane helix</keyword>
<evidence type="ECO:0000256" key="3">
    <source>
        <dbReference type="SAM" id="SignalP"/>
    </source>
</evidence>
<evidence type="ECO:0000313" key="4">
    <source>
        <dbReference type="Proteomes" id="UP000887560"/>
    </source>
</evidence>
<sequence length="481" mass="53481">MKFFNNKILSSSTMVLVVFLLLFPLKVNSAKEKVKEPESKIVGLAEHKLDEDNKVILAEGSNVVKTLGDVKHYKKRFADRGCDVGLGKEDIIIHYDGSVEDGCTVDLLTSTNKKNGIKFKVGMDYENGCLTNSTVDNLIPFVYGLTNEEIEKHRSGPIISDKDCKGCGDKNKCITKTGLEVGWEGTNESISFVAKPIGELQNTLLPLKHEENGENSEIEMEIREFKKGPKISLKNHLDKGAMKINLNNAFSCLENKEKSIVSLNIWEIEGDTSPDPEKKNLFVFHLLPGHEAGCSLYIKFSVNDFALLTIESSEGGRMKTSSSSSKIFWIIIAVTVFIVCLLSVLATVLIYFICRKKSSKPKEENKNVSPYSLAKKPSDPKLKEPVKPKPKRRVKTEDKYETITTKISLPAVNTKKRGPKPGIKPKTDIKPGTKAGKLKTIGPTQRTMEVSKMTQMENGEDPVPDNSNGYEKAQLFGFFIL</sequence>
<evidence type="ECO:0000256" key="1">
    <source>
        <dbReference type="SAM" id="MobiDB-lite"/>
    </source>
</evidence>
<dbReference type="WBParaSite" id="scf7180000424814.g14060">
    <property type="protein sequence ID" value="scf7180000424814.g14060"/>
    <property type="gene ID" value="scf7180000424814.g14060"/>
</dbReference>
<accession>A0A915PG44</accession>
<dbReference type="AlphaFoldDB" id="A0A915PG44"/>
<dbReference type="Proteomes" id="UP000887560">
    <property type="component" value="Unplaced"/>
</dbReference>
<feature type="signal peptide" evidence="3">
    <location>
        <begin position="1"/>
        <end position="29"/>
    </location>
</feature>
<protein>
    <submittedName>
        <fullName evidence="5">Uncharacterized protein</fullName>
    </submittedName>
</protein>
<feature type="region of interest" description="Disordered" evidence="1">
    <location>
        <begin position="412"/>
        <end position="450"/>
    </location>
</feature>
<keyword evidence="2" id="KW-0472">Membrane</keyword>